<dbReference type="InterPro" id="IPR036770">
    <property type="entry name" value="Ankyrin_rpt-contain_sf"/>
</dbReference>
<dbReference type="Pfam" id="PF08235">
    <property type="entry name" value="LNS2"/>
    <property type="match status" value="1"/>
</dbReference>
<dbReference type="InterPro" id="IPR031315">
    <property type="entry name" value="LNS2/PITP"/>
</dbReference>
<gene>
    <name evidence="3" type="ORF">AB1Y20_000319</name>
</gene>
<dbReference type="Gene3D" id="3.40.50.1000">
    <property type="entry name" value="HAD superfamily/HAD-like"/>
    <property type="match status" value="1"/>
</dbReference>
<dbReference type="EMBL" id="JBGBPQ010000001">
    <property type="protein sequence ID" value="KAL1529367.1"/>
    <property type="molecule type" value="Genomic_DNA"/>
</dbReference>
<dbReference type="InterPro" id="IPR013209">
    <property type="entry name" value="LNS2"/>
</dbReference>
<accession>A0AB34K869</accession>
<dbReference type="Gene3D" id="1.25.40.20">
    <property type="entry name" value="Ankyrin repeat-containing domain"/>
    <property type="match status" value="1"/>
</dbReference>
<keyword evidence="4" id="KW-1185">Reference proteome</keyword>
<dbReference type="SMART" id="SM00775">
    <property type="entry name" value="LNS2"/>
    <property type="match status" value="1"/>
</dbReference>
<proteinExistence type="predicted"/>
<organism evidence="3 4">
    <name type="scientific">Prymnesium parvum</name>
    <name type="common">Toxic golden alga</name>
    <dbReference type="NCBI Taxonomy" id="97485"/>
    <lineage>
        <taxon>Eukaryota</taxon>
        <taxon>Haptista</taxon>
        <taxon>Haptophyta</taxon>
        <taxon>Prymnesiophyceae</taxon>
        <taxon>Prymnesiales</taxon>
        <taxon>Prymnesiaceae</taxon>
        <taxon>Prymnesium</taxon>
    </lineage>
</organism>
<dbReference type="SMART" id="SM00248">
    <property type="entry name" value="ANK"/>
    <property type="match status" value="1"/>
</dbReference>
<evidence type="ECO:0000259" key="2">
    <source>
        <dbReference type="SMART" id="SM00775"/>
    </source>
</evidence>
<dbReference type="InterPro" id="IPR026058">
    <property type="entry name" value="LIPIN"/>
</dbReference>
<feature type="repeat" description="ANK" evidence="1">
    <location>
        <begin position="66"/>
        <end position="98"/>
    </location>
</feature>
<dbReference type="GO" id="GO:0008195">
    <property type="term" value="F:phosphatidate phosphatase activity"/>
    <property type="evidence" value="ECO:0007669"/>
    <property type="project" value="TreeGrafter"/>
</dbReference>
<dbReference type="PROSITE" id="PS50088">
    <property type="entry name" value="ANK_REPEAT"/>
    <property type="match status" value="1"/>
</dbReference>
<name>A0AB34K869_PRYPA</name>
<dbReference type="SUPFAM" id="SSF56784">
    <property type="entry name" value="HAD-like"/>
    <property type="match status" value="1"/>
</dbReference>
<feature type="domain" description="LNS2/PITP" evidence="2">
    <location>
        <begin position="257"/>
        <end position="395"/>
    </location>
</feature>
<dbReference type="InterPro" id="IPR036412">
    <property type="entry name" value="HAD-like_sf"/>
</dbReference>
<keyword evidence="1" id="KW-0040">ANK repeat</keyword>
<protein>
    <recommendedName>
        <fullName evidence="2">LNS2/PITP domain-containing protein</fullName>
    </recommendedName>
</protein>
<dbReference type="Pfam" id="PF12796">
    <property type="entry name" value="Ank_2"/>
    <property type="match status" value="1"/>
</dbReference>
<dbReference type="PANTHER" id="PTHR12181:SF12">
    <property type="entry name" value="PHOSPHATIDATE PHOSPHATASE"/>
    <property type="match status" value="1"/>
</dbReference>
<sequence length="421" mass="45373">MSPWHAAARRNSTAEIKQLIASHRGTMLHQRDLSVCLSCPSRSADHGVHWGSCSRCGCANYGSRWNGNTALHDASAAGHVEAAALLLECGAHVDATNKHGRTPLDVARGEAVAALLRAHGGVRGEELRAARGGGEGAAPSPRARPAVSSLNAATLSGAIDVVAVRWPDGEVRSSALHVRFGKLLAPFAKGRRVTVHINSMPCAIALELGQEGDASYRPTAAELAALGLRLGINHVEYRCDGRPVVARLYLLECHEKVIISDIDGTITRYDLLGHVPVAVARLARINQFHRGVCAFFERCASNGYHLLYLTARPAGMAARTLELLASAHEDGHRLPRGPLILSPSRTFEALDRELVRKIPHLFKISALSDIRSLWPETQNPFSGTVVKLDSESSQEPFASYADLLPRVDLFFPPIQPAQASK</sequence>
<dbReference type="InterPro" id="IPR002110">
    <property type="entry name" value="Ankyrin_rpt"/>
</dbReference>
<evidence type="ECO:0000313" key="4">
    <source>
        <dbReference type="Proteomes" id="UP001515480"/>
    </source>
</evidence>
<dbReference type="Proteomes" id="UP001515480">
    <property type="component" value="Unassembled WGS sequence"/>
</dbReference>
<evidence type="ECO:0000256" key="1">
    <source>
        <dbReference type="PROSITE-ProRule" id="PRU00023"/>
    </source>
</evidence>
<reference evidence="3 4" key="1">
    <citation type="journal article" date="2024" name="Science">
        <title>Giant polyketide synthase enzymes in the biosynthesis of giant marine polyether toxins.</title>
        <authorList>
            <person name="Fallon T.R."/>
            <person name="Shende V.V."/>
            <person name="Wierzbicki I.H."/>
            <person name="Pendleton A.L."/>
            <person name="Watervoot N.F."/>
            <person name="Auber R.P."/>
            <person name="Gonzalez D.J."/>
            <person name="Wisecaver J.H."/>
            <person name="Moore B.S."/>
        </authorList>
    </citation>
    <scope>NUCLEOTIDE SEQUENCE [LARGE SCALE GENOMIC DNA]</scope>
    <source>
        <strain evidence="3 4">12B1</strain>
    </source>
</reference>
<dbReference type="AlphaFoldDB" id="A0AB34K869"/>
<dbReference type="PANTHER" id="PTHR12181">
    <property type="entry name" value="LIPIN"/>
    <property type="match status" value="1"/>
</dbReference>
<dbReference type="PROSITE" id="PS50297">
    <property type="entry name" value="ANK_REP_REGION"/>
    <property type="match status" value="1"/>
</dbReference>
<dbReference type="SUPFAM" id="SSF48403">
    <property type="entry name" value="Ankyrin repeat"/>
    <property type="match status" value="1"/>
</dbReference>
<evidence type="ECO:0000313" key="3">
    <source>
        <dbReference type="EMBL" id="KAL1529367.1"/>
    </source>
</evidence>
<comment type="caution">
    <text evidence="3">The sequence shown here is derived from an EMBL/GenBank/DDBJ whole genome shotgun (WGS) entry which is preliminary data.</text>
</comment>
<dbReference type="InterPro" id="IPR023214">
    <property type="entry name" value="HAD_sf"/>
</dbReference>